<dbReference type="PANTHER" id="PTHR22916">
    <property type="entry name" value="GLYCOSYLTRANSFERASE"/>
    <property type="match status" value="1"/>
</dbReference>
<dbReference type="InterPro" id="IPR001173">
    <property type="entry name" value="Glyco_trans_2-like"/>
</dbReference>
<evidence type="ECO:0000313" key="3">
    <source>
        <dbReference type="Proteomes" id="UP001198893"/>
    </source>
</evidence>
<comment type="caution">
    <text evidence="2">The sequence shown here is derived from an EMBL/GenBank/DDBJ whole genome shotgun (WGS) entry which is preliminary data.</text>
</comment>
<proteinExistence type="predicted"/>
<dbReference type="InterPro" id="IPR029044">
    <property type="entry name" value="Nucleotide-diphossugar_trans"/>
</dbReference>
<organism evidence="2 3">
    <name type="scientific">Roseburia amylophila</name>
    <dbReference type="NCBI Taxonomy" id="2981794"/>
    <lineage>
        <taxon>Bacteria</taxon>
        <taxon>Bacillati</taxon>
        <taxon>Bacillota</taxon>
        <taxon>Clostridia</taxon>
        <taxon>Lachnospirales</taxon>
        <taxon>Lachnospiraceae</taxon>
        <taxon>Roseburia</taxon>
    </lineage>
</organism>
<reference evidence="2" key="1">
    <citation type="submission" date="2021-10" db="EMBL/GenBank/DDBJ databases">
        <title>Anaerobic single-cell dispensing facilitates the cultivation of human gut bacteria.</title>
        <authorList>
            <person name="Afrizal A."/>
        </authorList>
    </citation>
    <scope>NUCLEOTIDE SEQUENCE</scope>
    <source>
        <strain evidence="2">CLA-AA-H204</strain>
    </source>
</reference>
<sequence>MPEISIVLPTYNGEKYLKQSIESILGQTYTDWELIVVNDCSTDSTQEIIDFYRKKDTRIRTIFNYTNQKLPESLNIGFREAKGEYFTWTSDDNAYQPDALEKMLTYLKQNPDVPFVCTKCDIVDEYDKVLGQTEEYDEKKMLINNYVGACFLYRREVAEQIGCYNKSKFLVEDYDYWLRILFKYHKIGYIDEVCYRYRRHGGSLTEKRKAEIQQQLLRLHKEYLKELLEELEGEKALLCCLYYEFAWNGMADAKIKDIFAKQIPEIGMDVKEESDRKIVIYGAGAYGRNAYERYEDKIAFYADRNATLQGTFLNEKRIISLEKMKEMSAEYQIFIAASAMHVYDFIKTLQGLGIKKCHVIEFPLTN</sequence>
<gene>
    <name evidence="2" type="ORF">LKD47_02765</name>
</gene>
<dbReference type="GO" id="GO:0016758">
    <property type="term" value="F:hexosyltransferase activity"/>
    <property type="evidence" value="ECO:0007669"/>
    <property type="project" value="UniProtKB-ARBA"/>
</dbReference>
<dbReference type="Pfam" id="PF00535">
    <property type="entry name" value="Glycos_transf_2"/>
    <property type="match status" value="1"/>
</dbReference>
<dbReference type="RefSeq" id="WP_227709611.1">
    <property type="nucleotide sequence ID" value="NZ_JAJEQW010000002.1"/>
</dbReference>
<feature type="domain" description="Glycosyltransferase 2-like" evidence="1">
    <location>
        <begin position="5"/>
        <end position="161"/>
    </location>
</feature>
<dbReference type="AlphaFoldDB" id="A0AAW4WBG0"/>
<protein>
    <submittedName>
        <fullName evidence="2">Glycosyltransferase</fullName>
        <ecNumber evidence="2">2.4.-.-</ecNumber>
    </submittedName>
</protein>
<keyword evidence="2" id="KW-0808">Transferase</keyword>
<dbReference type="Proteomes" id="UP001198893">
    <property type="component" value="Unassembled WGS sequence"/>
</dbReference>
<accession>A0AAW4WBG0</accession>
<name>A0AAW4WBG0_9FIRM</name>
<evidence type="ECO:0000259" key="1">
    <source>
        <dbReference type="Pfam" id="PF00535"/>
    </source>
</evidence>
<dbReference type="PANTHER" id="PTHR22916:SF3">
    <property type="entry name" value="UDP-GLCNAC:BETAGAL BETA-1,3-N-ACETYLGLUCOSAMINYLTRANSFERASE-LIKE PROTEIN 1"/>
    <property type="match status" value="1"/>
</dbReference>
<dbReference type="SUPFAM" id="SSF53448">
    <property type="entry name" value="Nucleotide-diphospho-sugar transferases"/>
    <property type="match status" value="1"/>
</dbReference>
<keyword evidence="2" id="KW-0328">Glycosyltransferase</keyword>
<dbReference type="EC" id="2.4.-.-" evidence="2"/>
<dbReference type="Gene3D" id="3.90.550.10">
    <property type="entry name" value="Spore Coat Polysaccharide Biosynthesis Protein SpsA, Chain A"/>
    <property type="match status" value="1"/>
</dbReference>
<dbReference type="EMBL" id="JAJEQW010000002">
    <property type="protein sequence ID" value="MCC2241228.1"/>
    <property type="molecule type" value="Genomic_DNA"/>
</dbReference>
<evidence type="ECO:0000313" key="2">
    <source>
        <dbReference type="EMBL" id="MCC2241228.1"/>
    </source>
</evidence>
<dbReference type="Gene3D" id="3.40.50.720">
    <property type="entry name" value="NAD(P)-binding Rossmann-like Domain"/>
    <property type="match status" value="1"/>
</dbReference>